<evidence type="ECO:0000313" key="2">
    <source>
        <dbReference type="Proteomes" id="UP001379533"/>
    </source>
</evidence>
<reference evidence="1 2" key="1">
    <citation type="submission" date="2021-12" db="EMBL/GenBank/DDBJ databases">
        <title>Discovery of the Pendulisporaceae a myxobacterial family with distinct sporulation behavior and unique specialized metabolism.</title>
        <authorList>
            <person name="Garcia R."/>
            <person name="Popoff A."/>
            <person name="Bader C.D."/>
            <person name="Loehr J."/>
            <person name="Walesch S."/>
            <person name="Walt C."/>
            <person name="Boldt J."/>
            <person name="Bunk B."/>
            <person name="Haeckl F.J.F.P.J."/>
            <person name="Gunesch A.P."/>
            <person name="Birkelbach J."/>
            <person name="Nuebel U."/>
            <person name="Pietschmann T."/>
            <person name="Bach T."/>
            <person name="Mueller R."/>
        </authorList>
    </citation>
    <scope>NUCLEOTIDE SEQUENCE [LARGE SCALE GENOMIC DNA]</scope>
    <source>
        <strain evidence="1 2">MSr12523</strain>
    </source>
</reference>
<dbReference type="Proteomes" id="UP001379533">
    <property type="component" value="Chromosome"/>
</dbReference>
<organism evidence="1 2">
    <name type="scientific">Pendulispora brunnea</name>
    <dbReference type="NCBI Taxonomy" id="2905690"/>
    <lineage>
        <taxon>Bacteria</taxon>
        <taxon>Pseudomonadati</taxon>
        <taxon>Myxococcota</taxon>
        <taxon>Myxococcia</taxon>
        <taxon>Myxococcales</taxon>
        <taxon>Sorangiineae</taxon>
        <taxon>Pendulisporaceae</taxon>
        <taxon>Pendulispora</taxon>
    </lineage>
</organism>
<evidence type="ECO:0000313" key="1">
    <source>
        <dbReference type="EMBL" id="WXA91769.1"/>
    </source>
</evidence>
<accession>A0ABZ2JZ71</accession>
<dbReference type="SUPFAM" id="SSF56399">
    <property type="entry name" value="ADP-ribosylation"/>
    <property type="match status" value="1"/>
</dbReference>
<gene>
    <name evidence="1" type="ORF">LZC95_35625</name>
</gene>
<protein>
    <recommendedName>
        <fullName evidence="3">DUF3990 domain-containing protein</fullName>
    </recommendedName>
</protein>
<dbReference type="RefSeq" id="WP_394842387.1">
    <property type="nucleotide sequence ID" value="NZ_CP089982.1"/>
</dbReference>
<dbReference type="EMBL" id="CP089982">
    <property type="protein sequence ID" value="WXA91769.1"/>
    <property type="molecule type" value="Genomic_DNA"/>
</dbReference>
<proteinExistence type="predicted"/>
<name>A0ABZ2JZ71_9BACT</name>
<sequence>MKYDRTIIAYHGCDAKVAERILRGESFQKSQNDYDWLGEGIYFWEYGADRAMKFAEDQKKRKKVRTPAVVGALIQLGNCFDLMDTKFTKELRLAHAMLKKIHDDQETALPENGGGTPDKKLRRLDCAVLNFYLGFLEGTKRIRYDTVRCGFVEGDPAFDGSGIREQSHIQLAVRNSACIVGVFRPTIAEKP</sequence>
<evidence type="ECO:0008006" key="3">
    <source>
        <dbReference type="Google" id="ProtNLM"/>
    </source>
</evidence>
<keyword evidence="2" id="KW-1185">Reference proteome</keyword>